<dbReference type="Proteomes" id="UP001056291">
    <property type="component" value="Chromosome"/>
</dbReference>
<protein>
    <submittedName>
        <fullName evidence="1">DUF2867 domain-containing protein</fullName>
    </submittedName>
</protein>
<dbReference type="InterPro" id="IPR021295">
    <property type="entry name" value="DUF2867"/>
</dbReference>
<proteinExistence type="predicted"/>
<gene>
    <name evidence="1" type="ORF">NBZ79_18905</name>
</gene>
<organism evidence="1 2">
    <name type="scientific">Sneathiella marina</name>
    <dbReference type="NCBI Taxonomy" id="2950108"/>
    <lineage>
        <taxon>Bacteria</taxon>
        <taxon>Pseudomonadati</taxon>
        <taxon>Pseudomonadota</taxon>
        <taxon>Alphaproteobacteria</taxon>
        <taxon>Sneathiellales</taxon>
        <taxon>Sneathiellaceae</taxon>
        <taxon>Sneathiella</taxon>
    </lineage>
</organism>
<reference evidence="1" key="1">
    <citation type="submission" date="2022-06" db="EMBL/GenBank/DDBJ databases">
        <title>Sneathiella actinostolidae sp. nov., isolated from a sea anemonein the Western Pacific Ocean.</title>
        <authorList>
            <person name="Wei M.J."/>
        </authorList>
    </citation>
    <scope>NUCLEOTIDE SEQUENCE</scope>
    <source>
        <strain evidence="1">PHK-P5</strain>
    </source>
</reference>
<keyword evidence="2" id="KW-1185">Reference proteome</keyword>
<sequence length="160" mass="17685">MRQNKANVIASELPANSSLRDRVSTTDFLDCYSVSSNLSSRPAAEIITEFPGWARFLLQIRRVITTPFGLSNEGPNAADKIGPFPVEIETESELIAGFNDKHLDFRVSIFAQEGRVSLATWVHPHNIGGRIYLMTILPFHILIVRNALARVATAPSPAQQ</sequence>
<evidence type="ECO:0000313" key="1">
    <source>
        <dbReference type="EMBL" id="USG61231.1"/>
    </source>
</evidence>
<evidence type="ECO:0000313" key="2">
    <source>
        <dbReference type="Proteomes" id="UP001056291"/>
    </source>
</evidence>
<name>A0ABY4W336_9PROT</name>
<dbReference type="EMBL" id="CP098747">
    <property type="protein sequence ID" value="USG61231.1"/>
    <property type="molecule type" value="Genomic_DNA"/>
</dbReference>
<dbReference type="Pfam" id="PF11066">
    <property type="entry name" value="DUF2867"/>
    <property type="match status" value="1"/>
</dbReference>
<accession>A0ABY4W336</accession>
<dbReference type="RefSeq" id="WP_251934218.1">
    <property type="nucleotide sequence ID" value="NZ_CP098747.1"/>
</dbReference>